<dbReference type="OrthoDB" id="9782583at2"/>
<dbReference type="Gene3D" id="1.10.287.110">
    <property type="entry name" value="DnaJ domain"/>
    <property type="match status" value="1"/>
</dbReference>
<dbReference type="InterPro" id="IPR007791">
    <property type="entry name" value="DjlA_N"/>
</dbReference>
<dbReference type="SMART" id="SM00271">
    <property type="entry name" value="DnaJ"/>
    <property type="match status" value="1"/>
</dbReference>
<dbReference type="Proteomes" id="UP000436483">
    <property type="component" value="Unassembled WGS sequence"/>
</dbReference>
<reference evidence="2 3" key="2">
    <citation type="submission" date="2020-01" db="EMBL/GenBank/DDBJ databases">
        <title>Microvirga sp. nov., an arsenate reduction bacterium isolated from Tibet hotspring sediments.</title>
        <authorList>
            <person name="Xian W.-D."/>
            <person name="Li W.-J."/>
        </authorList>
    </citation>
    <scope>NUCLEOTIDE SEQUENCE [LARGE SCALE GENOMIC DNA]</scope>
    <source>
        <strain evidence="2 3">KCTC 23863</strain>
    </source>
</reference>
<reference evidence="2 3" key="1">
    <citation type="submission" date="2019-12" db="EMBL/GenBank/DDBJ databases">
        <authorList>
            <person name="Yuan C.-G."/>
        </authorList>
    </citation>
    <scope>NUCLEOTIDE SEQUENCE [LARGE SCALE GENOMIC DNA]</scope>
    <source>
        <strain evidence="2 3">KCTC 23863</strain>
    </source>
</reference>
<dbReference type="SUPFAM" id="SSF158682">
    <property type="entry name" value="TerB-like"/>
    <property type="match status" value="1"/>
</dbReference>
<protein>
    <submittedName>
        <fullName evidence="2">DnaJ domain-containing protein</fullName>
    </submittedName>
</protein>
<dbReference type="Pfam" id="PF05099">
    <property type="entry name" value="TerB"/>
    <property type="match status" value="1"/>
</dbReference>
<organism evidence="2 3">
    <name type="scientific">Microvirga makkahensis</name>
    <dbReference type="NCBI Taxonomy" id="1128670"/>
    <lineage>
        <taxon>Bacteria</taxon>
        <taxon>Pseudomonadati</taxon>
        <taxon>Pseudomonadota</taxon>
        <taxon>Alphaproteobacteria</taxon>
        <taxon>Hyphomicrobiales</taxon>
        <taxon>Methylobacteriaceae</taxon>
        <taxon>Microvirga</taxon>
    </lineage>
</organism>
<dbReference type="PROSITE" id="PS50076">
    <property type="entry name" value="DNAJ_2"/>
    <property type="match status" value="1"/>
</dbReference>
<dbReference type="AlphaFoldDB" id="A0A7X3MNN7"/>
<dbReference type="InterPro" id="IPR036869">
    <property type="entry name" value="J_dom_sf"/>
</dbReference>
<gene>
    <name evidence="2" type="ORF">GR328_01580</name>
</gene>
<comment type="caution">
    <text evidence="2">The sequence shown here is derived from an EMBL/GenBank/DDBJ whole genome shotgun (WGS) entry which is preliminary data.</text>
</comment>
<feature type="domain" description="J" evidence="1">
    <location>
        <begin position="175"/>
        <end position="241"/>
    </location>
</feature>
<proteinExistence type="predicted"/>
<dbReference type="Gene3D" id="1.10.3680.10">
    <property type="entry name" value="TerB-like"/>
    <property type="match status" value="1"/>
</dbReference>
<evidence type="ECO:0000313" key="3">
    <source>
        <dbReference type="Proteomes" id="UP000436483"/>
    </source>
</evidence>
<dbReference type="CDD" id="cd06257">
    <property type="entry name" value="DnaJ"/>
    <property type="match status" value="1"/>
</dbReference>
<accession>A0A7X3MNN7</accession>
<name>A0A7X3MNN7_9HYPH</name>
<keyword evidence="3" id="KW-1185">Reference proteome</keyword>
<dbReference type="InterPro" id="IPR001623">
    <property type="entry name" value="DnaJ_domain"/>
</dbReference>
<dbReference type="Pfam" id="PF00226">
    <property type="entry name" value="DnaJ"/>
    <property type="match status" value="1"/>
</dbReference>
<dbReference type="SUPFAM" id="SSF46565">
    <property type="entry name" value="Chaperone J-domain"/>
    <property type="match status" value="1"/>
</dbReference>
<dbReference type="EMBL" id="WURB01000001">
    <property type="protein sequence ID" value="MXQ10165.1"/>
    <property type="molecule type" value="Genomic_DNA"/>
</dbReference>
<sequence>MIQSIWGKLGGAGIGMALGGPIGALLGGVAGHVLVDREGAPFGKPPRDVLFTMGLVALAAKMAKADGVVVDVEVRAFEQIVEVPESEHPRVQRLFELAMQTSDGFESYARQIGTEFREEPALLEDVLDGLFHIAKADEAVHEAEYVYLKNVATIFAFSETDFERIAARHVRQADDPYLILKADRAMSDSELKRHYRKLVADNHPDREIARGLPPEAVKIATERLAAINAAWERIAAERDLR</sequence>
<dbReference type="CDD" id="cd07316">
    <property type="entry name" value="terB_like_DjlA"/>
    <property type="match status" value="1"/>
</dbReference>
<evidence type="ECO:0000259" key="1">
    <source>
        <dbReference type="PROSITE" id="PS50076"/>
    </source>
</evidence>
<evidence type="ECO:0000313" key="2">
    <source>
        <dbReference type="EMBL" id="MXQ10165.1"/>
    </source>
</evidence>
<dbReference type="RefSeq" id="WP_160882767.1">
    <property type="nucleotide sequence ID" value="NZ_WURB01000001.1"/>
</dbReference>
<dbReference type="InterPro" id="IPR029024">
    <property type="entry name" value="TerB-like"/>
</dbReference>